<proteinExistence type="predicted"/>
<sequence>MHLDAPRWKARILASRDPRPTSGSFVSTYQIVRNFEAALESMERDPTIAYMLFRVIHEAFGKCSYTRPMPFARLPSNRRELGYGADVLDTLVSNPDLSFKLALQFLSAMRIQPSTERTLGIDLRYPGEAEVNALIQLMEQDCFEGPRLMSRIYQWVYAEMSEAFVHLLKKPFGSYKPSYSEQCLSKSSPRDPFSPREGLLNDLQRRLLREIVVHLVYEIVKEGEVCSLFELNPLVEALLRSSGNQFVAVMSNRASLDLVDPSSHSEHTDLSVRQELQTGSLYEQYLSSMMSSLKFTSAHPAFVDARILLTEFRTAVGQAFLKGFAKTLCHPIKTIYIDMLVSASALLNGTPDQEILHSSPQCCREAPMFIKALLTPTGFFVFDSIVHASEFPAFRALVKEILVSGKVNAKTLFSMAVAMKEHWNLEIDLKSLSDLHGVLHSFTCISFVLASYQEFVSPRLLSNTLKEYFGSQQVPSSWLSKATENWYRERIVE</sequence>
<dbReference type="AlphaFoldDB" id="A0AAX4HAL3"/>
<reference evidence="1 2" key="1">
    <citation type="submission" date="2023-10" db="EMBL/GenBank/DDBJ databases">
        <title>Draft Genome Sequence of Candida saopaulonensis from a very Premature Infant with Sepsis.</title>
        <authorList>
            <person name="Ning Y."/>
            <person name="Dai R."/>
            <person name="Xiao M."/>
            <person name="Xu Y."/>
            <person name="Yan Q."/>
            <person name="Zhang L."/>
        </authorList>
    </citation>
    <scope>NUCLEOTIDE SEQUENCE [LARGE SCALE GENOMIC DNA]</scope>
    <source>
        <strain evidence="1 2">19XY460</strain>
    </source>
</reference>
<organism evidence="1 2">
    <name type="scientific">Australozyma saopauloensis</name>
    <dbReference type="NCBI Taxonomy" id="291208"/>
    <lineage>
        <taxon>Eukaryota</taxon>
        <taxon>Fungi</taxon>
        <taxon>Dikarya</taxon>
        <taxon>Ascomycota</taxon>
        <taxon>Saccharomycotina</taxon>
        <taxon>Pichiomycetes</taxon>
        <taxon>Metschnikowiaceae</taxon>
        <taxon>Australozyma</taxon>
    </lineage>
</organism>
<dbReference type="GeneID" id="88173932"/>
<gene>
    <name evidence="1" type="ORF">PUMCH_002868</name>
</gene>
<evidence type="ECO:0000313" key="2">
    <source>
        <dbReference type="Proteomes" id="UP001338582"/>
    </source>
</evidence>
<dbReference type="Proteomes" id="UP001338582">
    <property type="component" value="Chromosome 3"/>
</dbReference>
<protein>
    <submittedName>
        <fullName evidence="1">Uncharacterized protein</fullName>
    </submittedName>
</protein>
<evidence type="ECO:0000313" key="1">
    <source>
        <dbReference type="EMBL" id="WPK25548.1"/>
    </source>
</evidence>
<keyword evidence="2" id="KW-1185">Reference proteome</keyword>
<dbReference type="RefSeq" id="XP_062877930.1">
    <property type="nucleotide sequence ID" value="XM_063021860.1"/>
</dbReference>
<dbReference type="KEGG" id="asau:88173932"/>
<name>A0AAX4HAL3_9ASCO</name>
<accession>A0AAX4HAL3</accession>
<dbReference type="EMBL" id="CP138896">
    <property type="protein sequence ID" value="WPK25548.1"/>
    <property type="molecule type" value="Genomic_DNA"/>
</dbReference>